<organism evidence="1 2">
    <name type="scientific">Herbaspirillum chlorophenolicum</name>
    <dbReference type="NCBI Taxonomy" id="211589"/>
    <lineage>
        <taxon>Bacteria</taxon>
        <taxon>Pseudomonadati</taxon>
        <taxon>Pseudomonadota</taxon>
        <taxon>Betaproteobacteria</taxon>
        <taxon>Burkholderiales</taxon>
        <taxon>Oxalobacteraceae</taxon>
        <taxon>Herbaspirillum</taxon>
    </lineage>
</organism>
<dbReference type="Proteomes" id="UP001617427">
    <property type="component" value="Unassembled WGS sequence"/>
</dbReference>
<dbReference type="EMBL" id="JBIUZV010000002">
    <property type="protein sequence ID" value="MFJ3045123.1"/>
    <property type="molecule type" value="Genomic_DNA"/>
</dbReference>
<sequence length="340" mass="37983">MNPPNQQTGRAKIAYIPMEDVGNEYTVRMRELLAGYGDVVRYEGTKAWALRLLKGRFWRYDYAVLNWMENEFVDLRSGRISWKGFAKVLAKTLIIKAGVRRVVYVRHNNYPHAAQGPAMERSRKLVDWYCRLFANVLSHSGALTAAGAAYCPHPLYRIAEQRGADLPRALPEAYFVVFGRIARYKKIEELIAGFPANKTLVVAGAVADEAYARRLQEMQRDNVIVMPGKLSEAQAQKLVADARGVVISHADGDVVVSGTFFYAMSVRRPVFAIETPFLRWIAPRVGDELLHLGRDMRELCETIADAAPADGALNLSGRIEEQFGDEAVRRALGLVLGRGA</sequence>
<dbReference type="Gene3D" id="3.40.50.2000">
    <property type="entry name" value="Glycogen Phosphorylase B"/>
    <property type="match status" value="1"/>
</dbReference>
<protein>
    <recommendedName>
        <fullName evidence="3">Glycosyltransferase</fullName>
    </recommendedName>
</protein>
<reference evidence="1 2" key="1">
    <citation type="submission" date="2024-10" db="EMBL/GenBank/DDBJ databases">
        <title>The Natural Products Discovery Center: Release of the First 8490 Sequenced Strains for Exploring Actinobacteria Biosynthetic Diversity.</title>
        <authorList>
            <person name="Kalkreuter E."/>
            <person name="Kautsar S.A."/>
            <person name="Yang D."/>
            <person name="Bader C.D."/>
            <person name="Teijaro C.N."/>
            <person name="Fluegel L."/>
            <person name="Davis C.M."/>
            <person name="Simpson J.R."/>
            <person name="Lauterbach L."/>
            <person name="Steele A.D."/>
            <person name="Gui C."/>
            <person name="Meng S."/>
            <person name="Li G."/>
            <person name="Viehrig K."/>
            <person name="Ye F."/>
            <person name="Su P."/>
            <person name="Kiefer A.F."/>
            <person name="Nichols A."/>
            <person name="Cepeda A.J."/>
            <person name="Yan W."/>
            <person name="Fan B."/>
            <person name="Jiang Y."/>
            <person name="Adhikari A."/>
            <person name="Zheng C.-J."/>
            <person name="Schuster L."/>
            <person name="Cowan T.M."/>
            <person name="Smanski M.J."/>
            <person name="Chevrette M.G."/>
            <person name="De Carvalho L.P.S."/>
            <person name="Shen B."/>
        </authorList>
    </citation>
    <scope>NUCLEOTIDE SEQUENCE [LARGE SCALE GENOMIC DNA]</scope>
    <source>
        <strain evidence="1 2">NPDC087045</strain>
    </source>
</reference>
<dbReference type="RefSeq" id="WP_402698541.1">
    <property type="nucleotide sequence ID" value="NZ_JBIUZV010000002.1"/>
</dbReference>
<proteinExistence type="predicted"/>
<keyword evidence="2" id="KW-1185">Reference proteome</keyword>
<evidence type="ECO:0000313" key="1">
    <source>
        <dbReference type="EMBL" id="MFJ3045123.1"/>
    </source>
</evidence>
<dbReference type="SUPFAM" id="SSF53756">
    <property type="entry name" value="UDP-Glycosyltransferase/glycogen phosphorylase"/>
    <property type="match status" value="1"/>
</dbReference>
<gene>
    <name evidence="1" type="ORF">ACIPEN_04735</name>
</gene>
<evidence type="ECO:0000313" key="2">
    <source>
        <dbReference type="Proteomes" id="UP001617427"/>
    </source>
</evidence>
<evidence type="ECO:0008006" key="3">
    <source>
        <dbReference type="Google" id="ProtNLM"/>
    </source>
</evidence>
<accession>A0ABW8EXV0</accession>
<comment type="caution">
    <text evidence="1">The sequence shown here is derived from an EMBL/GenBank/DDBJ whole genome shotgun (WGS) entry which is preliminary data.</text>
</comment>
<name>A0ABW8EXV0_9BURK</name>